<accession>A0ABT2YHY2</accession>
<comment type="caution">
    <text evidence="1">The sequence shown here is derived from an EMBL/GenBank/DDBJ whole genome shotgun (WGS) entry which is preliminary data.</text>
</comment>
<gene>
    <name evidence="1" type="ORF">LNV07_16435</name>
</gene>
<dbReference type="RefSeq" id="WP_263572251.1">
    <property type="nucleotide sequence ID" value="NZ_JAJIRN010000007.1"/>
</dbReference>
<dbReference type="EMBL" id="JAJIRN010000007">
    <property type="protein sequence ID" value="MCV2369669.1"/>
    <property type="molecule type" value="Genomic_DNA"/>
</dbReference>
<name>A0ABT2YHY2_9BURK</name>
<protein>
    <submittedName>
        <fullName evidence="1">Uncharacterized protein</fullName>
    </submittedName>
</protein>
<reference evidence="1 2" key="1">
    <citation type="submission" date="2021-11" db="EMBL/GenBank/DDBJ databases">
        <authorList>
            <person name="Liang Q."/>
            <person name="Mou H."/>
            <person name="Liu Z."/>
        </authorList>
    </citation>
    <scope>NUCLEOTIDE SEQUENCE [LARGE SCALE GENOMIC DNA]</scope>
    <source>
        <strain evidence="1 2">CHU3</strain>
    </source>
</reference>
<evidence type="ECO:0000313" key="2">
    <source>
        <dbReference type="Proteomes" id="UP001209701"/>
    </source>
</evidence>
<keyword evidence="2" id="KW-1185">Reference proteome</keyword>
<proteinExistence type="predicted"/>
<dbReference type="Proteomes" id="UP001209701">
    <property type="component" value="Unassembled WGS sequence"/>
</dbReference>
<organism evidence="1 2">
    <name type="scientific">Roseateles oligotrophus</name>
    <dbReference type="NCBI Taxonomy" id="1769250"/>
    <lineage>
        <taxon>Bacteria</taxon>
        <taxon>Pseudomonadati</taxon>
        <taxon>Pseudomonadota</taxon>
        <taxon>Betaproteobacteria</taxon>
        <taxon>Burkholderiales</taxon>
        <taxon>Sphaerotilaceae</taxon>
        <taxon>Roseateles</taxon>
    </lineage>
</organism>
<evidence type="ECO:0000313" key="1">
    <source>
        <dbReference type="EMBL" id="MCV2369669.1"/>
    </source>
</evidence>
<sequence length="74" mass="8345">MDLFLNDEDFAKLEAAVISAGAKADRANRVALAWHCVYSRAEWLSFIQRCSKGLRTPRPPRFSTSVANRRFSDG</sequence>